<reference evidence="2" key="2">
    <citation type="journal article" date="2024" name="Plant">
        <title>Genomic evolution and insights into agronomic trait innovations of Sesamum species.</title>
        <authorList>
            <person name="Miao H."/>
            <person name="Wang L."/>
            <person name="Qu L."/>
            <person name="Liu H."/>
            <person name="Sun Y."/>
            <person name="Le M."/>
            <person name="Wang Q."/>
            <person name="Wei S."/>
            <person name="Zheng Y."/>
            <person name="Lin W."/>
            <person name="Duan Y."/>
            <person name="Cao H."/>
            <person name="Xiong S."/>
            <person name="Wang X."/>
            <person name="Wei L."/>
            <person name="Li C."/>
            <person name="Ma Q."/>
            <person name="Ju M."/>
            <person name="Zhao R."/>
            <person name="Li G."/>
            <person name="Mu C."/>
            <person name="Tian Q."/>
            <person name="Mei H."/>
            <person name="Zhang T."/>
            <person name="Gao T."/>
            <person name="Zhang H."/>
        </authorList>
    </citation>
    <scope>NUCLEOTIDE SEQUENCE</scope>
    <source>
        <strain evidence="2">KEN1</strain>
    </source>
</reference>
<dbReference type="EMBL" id="JACGWN010000011">
    <property type="protein sequence ID" value="KAL0420384.1"/>
    <property type="molecule type" value="Genomic_DNA"/>
</dbReference>
<comment type="caution">
    <text evidence="2">The sequence shown here is derived from an EMBL/GenBank/DDBJ whole genome shotgun (WGS) entry which is preliminary data.</text>
</comment>
<feature type="region of interest" description="Disordered" evidence="1">
    <location>
        <begin position="167"/>
        <end position="188"/>
    </location>
</feature>
<proteinExistence type="predicted"/>
<protein>
    <submittedName>
        <fullName evidence="2">Uncharacterized protein</fullName>
    </submittedName>
</protein>
<name>A0AAW2UT39_9LAMI</name>
<organism evidence="2">
    <name type="scientific">Sesamum latifolium</name>
    <dbReference type="NCBI Taxonomy" id="2727402"/>
    <lineage>
        <taxon>Eukaryota</taxon>
        <taxon>Viridiplantae</taxon>
        <taxon>Streptophyta</taxon>
        <taxon>Embryophyta</taxon>
        <taxon>Tracheophyta</taxon>
        <taxon>Spermatophyta</taxon>
        <taxon>Magnoliopsida</taxon>
        <taxon>eudicotyledons</taxon>
        <taxon>Gunneridae</taxon>
        <taxon>Pentapetalae</taxon>
        <taxon>asterids</taxon>
        <taxon>lamiids</taxon>
        <taxon>Lamiales</taxon>
        <taxon>Pedaliaceae</taxon>
        <taxon>Sesamum</taxon>
    </lineage>
</organism>
<gene>
    <name evidence="2" type="ORF">Slati_3061300</name>
</gene>
<dbReference type="AlphaFoldDB" id="A0AAW2UT39"/>
<dbReference type="Pfam" id="PF14223">
    <property type="entry name" value="Retrotran_gag_2"/>
    <property type="match status" value="1"/>
</dbReference>
<evidence type="ECO:0000256" key="1">
    <source>
        <dbReference type="SAM" id="MobiDB-lite"/>
    </source>
</evidence>
<accession>A0AAW2UT39</accession>
<reference evidence="2" key="1">
    <citation type="submission" date="2020-06" db="EMBL/GenBank/DDBJ databases">
        <authorList>
            <person name="Li T."/>
            <person name="Hu X."/>
            <person name="Zhang T."/>
            <person name="Song X."/>
            <person name="Zhang H."/>
            <person name="Dai N."/>
            <person name="Sheng W."/>
            <person name="Hou X."/>
            <person name="Wei L."/>
        </authorList>
    </citation>
    <scope>NUCLEOTIDE SEQUENCE</scope>
    <source>
        <strain evidence="2">KEN1</strain>
        <tissue evidence="2">Leaf</tissue>
    </source>
</reference>
<sequence length="260" mass="30124">MSEKHITFKKWQADHHNVRSVILASMSNNIQKQYDRLDDVDSIVQRMKEVYAIVDRHTRYVTTKEFFRTKITERSSVQEYKFKKLSLVEKLEDLKVGLDNVTYIDVILQSLSRSFYPFIVNFNMNWLEKSINELINMLVKGKRVGRWKRKKANEKVRVNVAAKNVNSTPVAPKGMGKGKRKVGPQQQSRANNLRPLLCERALKEGLSQTPSQVLERSKKDEVVLRLGDGKAIAVEAVESVKYDWIMTAQNNHKLDNFENT</sequence>
<evidence type="ECO:0000313" key="2">
    <source>
        <dbReference type="EMBL" id="KAL0420384.1"/>
    </source>
</evidence>